<dbReference type="AlphaFoldDB" id="A0AAV3AL76"/>
<comment type="caution">
    <text evidence="1">The sequence shown here is derived from an EMBL/GenBank/DDBJ whole genome shotgun (WGS) entry which is preliminary data.</text>
</comment>
<accession>A0AAV3AL76</accession>
<name>A0AAV3AL76_PYXAD</name>
<gene>
    <name evidence="1" type="ORF">GDO54_011442</name>
</gene>
<dbReference type="Proteomes" id="UP001181693">
    <property type="component" value="Unassembled WGS sequence"/>
</dbReference>
<evidence type="ECO:0000313" key="2">
    <source>
        <dbReference type="Proteomes" id="UP001181693"/>
    </source>
</evidence>
<sequence length="68" mass="7826">MLMKVRHKCVLEGPLVAFTALISICFQFQFCRMGWAVLVLQIHLKLNIGYKDTNKYSNPTKLFFGSSE</sequence>
<protein>
    <submittedName>
        <fullName evidence="1">Uncharacterized protein</fullName>
    </submittedName>
</protein>
<proteinExistence type="predicted"/>
<keyword evidence="2" id="KW-1185">Reference proteome</keyword>
<organism evidence="1 2">
    <name type="scientific">Pyxicephalus adspersus</name>
    <name type="common">African bullfrog</name>
    <dbReference type="NCBI Taxonomy" id="30357"/>
    <lineage>
        <taxon>Eukaryota</taxon>
        <taxon>Metazoa</taxon>
        <taxon>Chordata</taxon>
        <taxon>Craniata</taxon>
        <taxon>Vertebrata</taxon>
        <taxon>Euteleostomi</taxon>
        <taxon>Amphibia</taxon>
        <taxon>Batrachia</taxon>
        <taxon>Anura</taxon>
        <taxon>Neobatrachia</taxon>
        <taxon>Ranoidea</taxon>
        <taxon>Pyxicephalidae</taxon>
        <taxon>Pyxicephalinae</taxon>
        <taxon>Pyxicephalus</taxon>
    </lineage>
</organism>
<evidence type="ECO:0000313" key="1">
    <source>
        <dbReference type="EMBL" id="DBA27279.1"/>
    </source>
</evidence>
<dbReference type="EMBL" id="DYDO01000004">
    <property type="protein sequence ID" value="DBA27279.1"/>
    <property type="molecule type" value="Genomic_DNA"/>
</dbReference>
<reference evidence="1" key="1">
    <citation type="thesis" date="2020" institute="ProQuest LLC" country="789 East Eisenhower Parkway, Ann Arbor, MI, USA">
        <title>Comparative Genomics and Chromosome Evolution.</title>
        <authorList>
            <person name="Mudd A.B."/>
        </authorList>
    </citation>
    <scope>NUCLEOTIDE SEQUENCE</scope>
    <source>
        <strain evidence="1">1538</strain>
        <tissue evidence="1">Blood</tissue>
    </source>
</reference>